<comment type="similarity">
    <text evidence="1">Belongs to the disease resistance NB-LRR family.</text>
</comment>
<dbReference type="SUPFAM" id="SSF52047">
    <property type="entry name" value="RNI-like"/>
    <property type="match status" value="1"/>
</dbReference>
<keyword evidence="5" id="KW-0547">Nucleotide-binding</keyword>
<dbReference type="InterPro" id="IPR002182">
    <property type="entry name" value="NB-ARC"/>
</dbReference>
<accession>A0ABD2T7C9</accession>
<name>A0ABD2T7C9_9SOLN</name>
<dbReference type="InterPro" id="IPR042197">
    <property type="entry name" value="Apaf_helical"/>
</dbReference>
<dbReference type="Gene3D" id="1.10.10.10">
    <property type="entry name" value="Winged helix-like DNA-binding domain superfamily/Winged helix DNA-binding domain"/>
    <property type="match status" value="1"/>
</dbReference>
<dbReference type="EMBL" id="JBJKTR010000012">
    <property type="protein sequence ID" value="KAL3351976.1"/>
    <property type="molecule type" value="Genomic_DNA"/>
</dbReference>
<keyword evidence="5" id="KW-0067">ATP-binding</keyword>
<keyword evidence="8" id="KW-1185">Reference proteome</keyword>
<sequence>MEILSIIVDKVTDCLIQPVTRGIGYFFYYKRNIRSMENESEKLEDIRIGVHQRAEANQRNLQVISPNVEAWFTSVATTTAEVAAVMRRGRIKVERYNWCPNLKSRYSLSRRAKKIALELIELRNEGKDYAVFCYPAVGNEPVPINSAEEFDSRKLQEDEVMAALNDDGVTIIGICGLGGVGKTTLAEKIRQKAKQERLFNDVVMLIVSQQPDPKRIQDEIARGVGLTLEGDDLWSRGDQLRTRLMDHNSRTLVILDDVWEALHDLEKLGIPTGSNHNYRCKVILTTRLRPVCDIMKAQKIMEIGTLPEEEAWILFKEKIGNSVDDPSLLDIAKDVSKECKGLPLAIITVAGALKRKTKPSWEDALKQLRGAETRNIPGVHTKVYRPLRLSYDHLESDEARYLFLLCSLFEEDSDIWIEELLRYGMGLGIFSEMNNLEHARNRVCLLIEILKDSFLLCQGSNKNYVKMHDVVRDVAIYIASEEEHIFMVRHDVNSKEFPQKDSYEQYNHMSIVANEFEELPRPIFCPKLKLLMLKLCFENLFKLQDNFFNDMGELKVLSLSRYDEYSICPFPASIQRLSSLRTLRLINLKLDDISIIGELVNLEILSIRDTRLDELPEEIGNLTKLIVLEFWNENKTLQRISTGVLSRLVRLEELHLVGVEDCSYSTLRELESLSKLTALTLDQCARDVIYNKLVLPSKLTRYTIKVGYAYEESMDDYDKSIAFQVMETTPLGDWICHLLKESEYAKSHGEGSNNVLTELQLNEFQNMKCLRLSDCDLVTHIFNISRTTHEVIKFPNLYELELQSLVCLTHFCSDNVDGIEFPQLRKMTFSYLPEFQNLWPTVNSSITHSNPLFDEKVSCPNLEELIIWKLESISALCSHQIPTAYFSKLETLEASYCRNLRNLMSPTVARGALNLRRIRIYNCVSMEEVITEEEQQGEEIMTLFPLLEMLELEELPKLRHFFLTKRVTEFPFLREVRIRDCPEMQTFVQHGISVSTPSLESVNNDDEVKVVDDLNKAMFNSKVSCPSLEFLCINKANSINSLYSHQHPTAYFSKLEKLELWHCGKLRNLMSPSVARSLLNLRILAIYDCQSMEEVITKEEQQGERIMTLFPRLEDLSLDNLPKLGHFFPTEHALKFPFLREVWIDDCPKMKTFVQQGISVNTPSLENVNNDDEVKVVDLNKAMFHSKVSCPSLEYLYIEKTNSISALYSHQHPTAHFSNLETLELWHCGKLRNLMSPSVARSLLNNRILAIYDCQSMEEVITKEE</sequence>
<gene>
    <name evidence="7" type="ORF">AABB24_020194</name>
</gene>
<keyword evidence="4" id="KW-0611">Plant defense</keyword>
<reference evidence="7 8" key="1">
    <citation type="submission" date="2024-05" db="EMBL/GenBank/DDBJ databases">
        <title>De novo assembly of an allotetraploid wild potato.</title>
        <authorList>
            <person name="Hosaka A.J."/>
        </authorList>
    </citation>
    <scope>NUCLEOTIDE SEQUENCE [LARGE SCALE GENOMIC DNA]</scope>
    <source>
        <tissue evidence="7">Young leaves</tissue>
    </source>
</reference>
<dbReference type="InterPro" id="IPR050905">
    <property type="entry name" value="Plant_NBS-LRR"/>
</dbReference>
<dbReference type="AlphaFoldDB" id="A0ABD2T7C9"/>
<dbReference type="Pfam" id="PF23247">
    <property type="entry name" value="LRR_RPS2"/>
    <property type="match status" value="3"/>
</dbReference>
<evidence type="ECO:0000256" key="4">
    <source>
        <dbReference type="ARBA" id="ARBA00022821"/>
    </source>
</evidence>
<evidence type="ECO:0000256" key="5">
    <source>
        <dbReference type="ARBA" id="ARBA00022840"/>
    </source>
</evidence>
<organism evidence="7 8">
    <name type="scientific">Solanum stoloniferum</name>
    <dbReference type="NCBI Taxonomy" id="62892"/>
    <lineage>
        <taxon>Eukaryota</taxon>
        <taxon>Viridiplantae</taxon>
        <taxon>Streptophyta</taxon>
        <taxon>Embryophyta</taxon>
        <taxon>Tracheophyta</taxon>
        <taxon>Spermatophyta</taxon>
        <taxon>Magnoliopsida</taxon>
        <taxon>eudicotyledons</taxon>
        <taxon>Gunneridae</taxon>
        <taxon>Pentapetalae</taxon>
        <taxon>asterids</taxon>
        <taxon>lamiids</taxon>
        <taxon>Solanales</taxon>
        <taxon>Solanaceae</taxon>
        <taxon>Solanoideae</taxon>
        <taxon>Solaneae</taxon>
        <taxon>Solanum</taxon>
    </lineage>
</organism>
<dbReference type="PRINTS" id="PR00364">
    <property type="entry name" value="DISEASERSIST"/>
</dbReference>
<keyword evidence="2" id="KW-0433">Leucine-rich repeat</keyword>
<dbReference type="PANTHER" id="PTHR33463:SF198">
    <property type="entry name" value="RPP4C3"/>
    <property type="match status" value="1"/>
</dbReference>
<evidence type="ECO:0000259" key="6">
    <source>
        <dbReference type="SMART" id="SM00382"/>
    </source>
</evidence>
<dbReference type="PANTHER" id="PTHR33463">
    <property type="entry name" value="NB-ARC DOMAIN-CONTAINING PROTEIN-RELATED"/>
    <property type="match status" value="1"/>
</dbReference>
<feature type="domain" description="AAA+ ATPase" evidence="6">
    <location>
        <begin position="168"/>
        <end position="307"/>
    </location>
</feature>
<dbReference type="GO" id="GO:0006952">
    <property type="term" value="P:defense response"/>
    <property type="evidence" value="ECO:0007669"/>
    <property type="project" value="UniProtKB-KW"/>
</dbReference>
<dbReference type="InterPro" id="IPR057135">
    <property type="entry name" value="At4g27190-like_LRR"/>
</dbReference>
<dbReference type="GO" id="GO:0005524">
    <property type="term" value="F:ATP binding"/>
    <property type="evidence" value="ECO:0007669"/>
    <property type="project" value="UniProtKB-KW"/>
</dbReference>
<dbReference type="Proteomes" id="UP001627284">
    <property type="component" value="Unassembled WGS sequence"/>
</dbReference>
<evidence type="ECO:0000256" key="3">
    <source>
        <dbReference type="ARBA" id="ARBA00022737"/>
    </source>
</evidence>
<evidence type="ECO:0000256" key="1">
    <source>
        <dbReference type="ARBA" id="ARBA00008894"/>
    </source>
</evidence>
<dbReference type="SMART" id="SM00382">
    <property type="entry name" value="AAA"/>
    <property type="match status" value="1"/>
</dbReference>
<dbReference type="SUPFAM" id="SSF52540">
    <property type="entry name" value="P-loop containing nucleoside triphosphate hydrolases"/>
    <property type="match status" value="1"/>
</dbReference>
<protein>
    <recommendedName>
        <fullName evidence="6">AAA+ ATPase domain-containing protein</fullName>
    </recommendedName>
</protein>
<dbReference type="Gene3D" id="3.80.10.10">
    <property type="entry name" value="Ribonuclease Inhibitor"/>
    <property type="match status" value="3"/>
</dbReference>
<evidence type="ECO:0000256" key="2">
    <source>
        <dbReference type="ARBA" id="ARBA00022614"/>
    </source>
</evidence>
<keyword evidence="3" id="KW-0677">Repeat</keyword>
<dbReference type="Gene3D" id="3.40.50.300">
    <property type="entry name" value="P-loop containing nucleotide triphosphate hydrolases"/>
    <property type="match status" value="1"/>
</dbReference>
<evidence type="ECO:0000313" key="7">
    <source>
        <dbReference type="EMBL" id="KAL3351976.1"/>
    </source>
</evidence>
<dbReference type="SUPFAM" id="SSF52058">
    <property type="entry name" value="L domain-like"/>
    <property type="match status" value="1"/>
</dbReference>
<dbReference type="InterPro" id="IPR027417">
    <property type="entry name" value="P-loop_NTPase"/>
</dbReference>
<dbReference type="Pfam" id="PF00931">
    <property type="entry name" value="NB-ARC"/>
    <property type="match status" value="1"/>
</dbReference>
<dbReference type="InterPro" id="IPR003593">
    <property type="entry name" value="AAA+_ATPase"/>
</dbReference>
<dbReference type="Gene3D" id="1.10.8.430">
    <property type="entry name" value="Helical domain of apoptotic protease-activating factors"/>
    <property type="match status" value="1"/>
</dbReference>
<comment type="caution">
    <text evidence="7">The sequence shown here is derived from an EMBL/GenBank/DDBJ whole genome shotgun (WGS) entry which is preliminary data.</text>
</comment>
<dbReference type="Pfam" id="PF23598">
    <property type="entry name" value="LRR_14"/>
    <property type="match status" value="1"/>
</dbReference>
<dbReference type="InterPro" id="IPR036388">
    <property type="entry name" value="WH-like_DNA-bd_sf"/>
</dbReference>
<evidence type="ECO:0000313" key="8">
    <source>
        <dbReference type="Proteomes" id="UP001627284"/>
    </source>
</evidence>
<proteinExistence type="inferred from homology"/>
<dbReference type="InterPro" id="IPR055414">
    <property type="entry name" value="LRR_R13L4/SHOC2-like"/>
</dbReference>
<dbReference type="InterPro" id="IPR032675">
    <property type="entry name" value="LRR_dom_sf"/>
</dbReference>